<sequence>MRVSFSPSIGISKIKNPVSCKVRFTRNQSAVQEVRVSCALSN</sequence>
<evidence type="ECO:0000313" key="2">
    <source>
        <dbReference type="Proteomes" id="UP001152798"/>
    </source>
</evidence>
<organism evidence="1 2">
    <name type="scientific">Nezara viridula</name>
    <name type="common">Southern green stink bug</name>
    <name type="synonym">Cimex viridulus</name>
    <dbReference type="NCBI Taxonomy" id="85310"/>
    <lineage>
        <taxon>Eukaryota</taxon>
        <taxon>Metazoa</taxon>
        <taxon>Ecdysozoa</taxon>
        <taxon>Arthropoda</taxon>
        <taxon>Hexapoda</taxon>
        <taxon>Insecta</taxon>
        <taxon>Pterygota</taxon>
        <taxon>Neoptera</taxon>
        <taxon>Paraneoptera</taxon>
        <taxon>Hemiptera</taxon>
        <taxon>Heteroptera</taxon>
        <taxon>Panheteroptera</taxon>
        <taxon>Pentatomomorpha</taxon>
        <taxon>Pentatomoidea</taxon>
        <taxon>Pentatomidae</taxon>
        <taxon>Pentatominae</taxon>
        <taxon>Nezara</taxon>
    </lineage>
</organism>
<reference evidence="1" key="1">
    <citation type="submission" date="2022-01" db="EMBL/GenBank/DDBJ databases">
        <authorList>
            <person name="King R."/>
        </authorList>
    </citation>
    <scope>NUCLEOTIDE SEQUENCE</scope>
</reference>
<accession>A0A9P0HG62</accession>
<dbReference type="AlphaFoldDB" id="A0A9P0HG62"/>
<evidence type="ECO:0000313" key="1">
    <source>
        <dbReference type="EMBL" id="CAH1401878.1"/>
    </source>
</evidence>
<dbReference type="Proteomes" id="UP001152798">
    <property type="component" value="Chromosome 5"/>
</dbReference>
<protein>
    <submittedName>
        <fullName evidence="1">Uncharacterized protein</fullName>
    </submittedName>
</protein>
<proteinExistence type="predicted"/>
<dbReference type="EMBL" id="OV725081">
    <property type="protein sequence ID" value="CAH1401878.1"/>
    <property type="molecule type" value="Genomic_DNA"/>
</dbReference>
<name>A0A9P0HG62_NEZVI</name>
<keyword evidence="2" id="KW-1185">Reference proteome</keyword>
<gene>
    <name evidence="1" type="ORF">NEZAVI_LOCUS10818</name>
</gene>